<dbReference type="AlphaFoldDB" id="A0A8H2XF20"/>
<dbReference type="GO" id="GO:0005737">
    <property type="term" value="C:cytoplasm"/>
    <property type="evidence" value="ECO:0007669"/>
    <property type="project" value="TreeGrafter"/>
</dbReference>
<dbReference type="EMBL" id="CAJMWW010000078">
    <property type="protein sequence ID" value="CAE6423526.1"/>
    <property type="molecule type" value="Genomic_DNA"/>
</dbReference>
<keyword evidence="1" id="KW-0812">Transmembrane</keyword>
<dbReference type="Gene3D" id="3.60.21.10">
    <property type="match status" value="1"/>
</dbReference>
<dbReference type="PANTHER" id="PTHR42850">
    <property type="entry name" value="METALLOPHOSPHOESTERASE"/>
    <property type="match status" value="1"/>
</dbReference>
<dbReference type="GO" id="GO:0000298">
    <property type="term" value="F:endopolyphosphatase activity"/>
    <property type="evidence" value="ECO:0007669"/>
    <property type="project" value="TreeGrafter"/>
</dbReference>
<keyword evidence="1" id="KW-1133">Transmembrane helix</keyword>
<name>A0A8H2XF20_9AGAM</name>
<feature type="transmembrane region" description="Helical" evidence="1">
    <location>
        <begin position="31"/>
        <end position="49"/>
    </location>
</feature>
<feature type="domain" description="Calcineurin-like phosphoesterase" evidence="2">
    <location>
        <begin position="102"/>
        <end position="184"/>
    </location>
</feature>
<protein>
    <recommendedName>
        <fullName evidence="2">Calcineurin-like phosphoesterase domain-containing protein</fullName>
    </recommendedName>
</protein>
<dbReference type="Proteomes" id="UP000663841">
    <property type="component" value="Unassembled WGS sequence"/>
</dbReference>
<evidence type="ECO:0000256" key="1">
    <source>
        <dbReference type="SAM" id="Phobius"/>
    </source>
</evidence>
<dbReference type="GO" id="GO:0006798">
    <property type="term" value="P:polyphosphate catabolic process"/>
    <property type="evidence" value="ECO:0007669"/>
    <property type="project" value="TreeGrafter"/>
</dbReference>
<dbReference type="PANTHER" id="PTHR42850:SF4">
    <property type="entry name" value="ZINC-DEPENDENT ENDOPOLYPHOSPHATASE"/>
    <property type="match status" value="1"/>
</dbReference>
<gene>
    <name evidence="3" type="ORF">RDB_LOCUS50995</name>
</gene>
<evidence type="ECO:0000313" key="4">
    <source>
        <dbReference type="Proteomes" id="UP000663841"/>
    </source>
</evidence>
<dbReference type="SUPFAM" id="SSF56300">
    <property type="entry name" value="Metallo-dependent phosphatases"/>
    <property type="match status" value="1"/>
</dbReference>
<evidence type="ECO:0000259" key="2">
    <source>
        <dbReference type="Pfam" id="PF00149"/>
    </source>
</evidence>
<accession>A0A8H2XF20</accession>
<dbReference type="InterPro" id="IPR004843">
    <property type="entry name" value="Calcineurin-like_PHP"/>
</dbReference>
<reference evidence="3" key="1">
    <citation type="submission" date="2021-01" db="EMBL/GenBank/DDBJ databases">
        <authorList>
            <person name="Kaushik A."/>
        </authorList>
    </citation>
    <scope>NUCLEOTIDE SEQUENCE</scope>
    <source>
        <strain evidence="3">AG3-T5</strain>
    </source>
</reference>
<proteinExistence type="predicted"/>
<comment type="caution">
    <text evidence="3">The sequence shown here is derived from an EMBL/GenBank/DDBJ whole genome shotgun (WGS) entry which is preliminary data.</text>
</comment>
<organism evidence="3 4">
    <name type="scientific">Rhizoctonia solani</name>
    <dbReference type="NCBI Taxonomy" id="456999"/>
    <lineage>
        <taxon>Eukaryota</taxon>
        <taxon>Fungi</taxon>
        <taxon>Dikarya</taxon>
        <taxon>Basidiomycota</taxon>
        <taxon>Agaricomycotina</taxon>
        <taxon>Agaricomycetes</taxon>
        <taxon>Cantharellales</taxon>
        <taxon>Ceratobasidiaceae</taxon>
        <taxon>Rhizoctonia</taxon>
    </lineage>
</organism>
<dbReference type="InterPro" id="IPR029052">
    <property type="entry name" value="Metallo-depent_PP-like"/>
</dbReference>
<evidence type="ECO:0000313" key="3">
    <source>
        <dbReference type="EMBL" id="CAE6423526.1"/>
    </source>
</evidence>
<keyword evidence="1" id="KW-0472">Membrane</keyword>
<sequence length="481" mass="54331">MSEERLRESLCDALLPMPLAPHTRRSAARRFFSLFTISIFLFSITWTGVRAATRRPPIEGLEMTSEQATIGLSKGKTKQPDFSQYIDLASLSKHKLHAGGGRVVFVGDIHGMNESLKKLLQKLKFDANHDMLIHTGDIILKGPHSQNVIQELIRMNALGVRGNQDQKVVEWRGWIDWVLSQDGGKQWLKKMEKRAEALDKPTKTDYKRFKKAAAAKGWTIPDGWKFGDEIYLLARHLNSEEYQYLLRMPIALHIPSLHTIVVHAGLLPMDPRRKVISSRQPLSHPPKSDNHTEETLRSLQELALLTDIPQNTDPWAKMNMRSILNNGKVSRDKDGIPWNDLWHKVIKLCDGFDVQPTSNSTTAHFAAEDGWAEWIETEFKGVKSLPCKDVTVIYGHTASKGLDIKKWSKGLDTGCVYNLRLTALVLGKPWKASFSSVNSTLVEEDMYQVDEELDGEIISFGKKGRGKIVQVRCAGGEDRLH</sequence>
<dbReference type="InterPro" id="IPR050126">
    <property type="entry name" value="Ap4A_hydrolase"/>
</dbReference>
<dbReference type="Pfam" id="PF00149">
    <property type="entry name" value="Metallophos"/>
    <property type="match status" value="1"/>
</dbReference>
<dbReference type="GO" id="GO:0016791">
    <property type="term" value="F:phosphatase activity"/>
    <property type="evidence" value="ECO:0007669"/>
    <property type="project" value="TreeGrafter"/>
</dbReference>